<protein>
    <recommendedName>
        <fullName evidence="2">NIF system FeS cluster assembly NifU C-terminal domain-containing protein</fullName>
    </recommendedName>
</protein>
<accession>J4C4C4</accession>
<dbReference type="VEuPathDB" id="PiroplasmaDB:TOT_040000322"/>
<dbReference type="Proteomes" id="UP000003786">
    <property type="component" value="Chromosome 4"/>
</dbReference>
<evidence type="ECO:0000256" key="1">
    <source>
        <dbReference type="ARBA" id="ARBA00006420"/>
    </source>
</evidence>
<organism evidence="3 4">
    <name type="scientific">Theileria orientalis strain Shintoku</name>
    <dbReference type="NCBI Taxonomy" id="869250"/>
    <lineage>
        <taxon>Eukaryota</taxon>
        <taxon>Sar</taxon>
        <taxon>Alveolata</taxon>
        <taxon>Apicomplexa</taxon>
        <taxon>Aconoidasida</taxon>
        <taxon>Piroplasmida</taxon>
        <taxon>Theileriidae</taxon>
        <taxon>Theileria</taxon>
    </lineage>
</organism>
<dbReference type="GeneID" id="20716393"/>
<dbReference type="eggNOG" id="KOG2358">
    <property type="taxonomic scope" value="Eukaryota"/>
</dbReference>
<dbReference type="RefSeq" id="XP_009692242.1">
    <property type="nucleotide sequence ID" value="XM_009693947.1"/>
</dbReference>
<evidence type="ECO:0000313" key="3">
    <source>
        <dbReference type="EMBL" id="BAM41941.1"/>
    </source>
</evidence>
<dbReference type="EMBL" id="AP011949">
    <property type="protein sequence ID" value="BAM41941.1"/>
    <property type="molecule type" value="Genomic_DNA"/>
</dbReference>
<dbReference type="OrthoDB" id="565552at2759"/>
<dbReference type="InterPro" id="IPR034904">
    <property type="entry name" value="FSCA_dom_sf"/>
</dbReference>
<evidence type="ECO:0000259" key="2">
    <source>
        <dbReference type="Pfam" id="PF01106"/>
    </source>
</evidence>
<dbReference type="Gene3D" id="3.30.300.130">
    <property type="entry name" value="Fe-S cluster assembly (FSCA)"/>
    <property type="match status" value="1"/>
</dbReference>
<comment type="similarity">
    <text evidence="1">Belongs to the NifU family.</text>
</comment>
<dbReference type="GO" id="GO:0016226">
    <property type="term" value="P:iron-sulfur cluster assembly"/>
    <property type="evidence" value="ECO:0007669"/>
    <property type="project" value="InterPro"/>
</dbReference>
<dbReference type="GO" id="GO:0051536">
    <property type="term" value="F:iron-sulfur cluster binding"/>
    <property type="evidence" value="ECO:0007669"/>
    <property type="project" value="InterPro"/>
</dbReference>
<dbReference type="PANTHER" id="PTHR11178:SF1">
    <property type="entry name" value="NFU1 IRON-SULFUR CLUSTER SCAFFOLD HOMOLOG, MITOCHONDRIAL"/>
    <property type="match status" value="1"/>
</dbReference>
<dbReference type="OMA" id="CHYLDEI"/>
<dbReference type="SUPFAM" id="SSF117916">
    <property type="entry name" value="Fe-S cluster assembly (FSCA) domain-like"/>
    <property type="match status" value="1"/>
</dbReference>
<dbReference type="InterPro" id="IPR001075">
    <property type="entry name" value="NIF_FeS_clus_asmbl_NifU_C"/>
</dbReference>
<sequence length="113" mass="12566">MRPFRGFSSKAVIPESYSEQETEVVESIKMLIEKRIRPVIQQDGGDVSFVSYDPSTVGYVYVKLSGACVGCVQSDITLKHMIQGMLCHYLDEITAVYSVDDDNNIITSSSANY</sequence>
<dbReference type="Pfam" id="PF01106">
    <property type="entry name" value="NifU"/>
    <property type="match status" value="1"/>
</dbReference>
<name>J4C4C4_THEOR</name>
<dbReference type="GO" id="GO:0005506">
    <property type="term" value="F:iron ion binding"/>
    <property type="evidence" value="ECO:0007669"/>
    <property type="project" value="InterPro"/>
</dbReference>
<dbReference type="GO" id="GO:0005739">
    <property type="term" value="C:mitochondrion"/>
    <property type="evidence" value="ECO:0007669"/>
    <property type="project" value="TreeGrafter"/>
</dbReference>
<dbReference type="STRING" id="869250.J4C4C4"/>
<dbReference type="AlphaFoldDB" id="J4C4C4"/>
<dbReference type="KEGG" id="tot:TOT_040000322"/>
<reference evidence="3 4" key="1">
    <citation type="journal article" date="2012" name="MBio">
        <title>Comparative genome analysis of three eukaryotic parasites with differing abilities to transform leukocytes reveals key mediators of Theileria-induced leukocyte transformation.</title>
        <authorList>
            <person name="Hayashida K."/>
            <person name="Hara Y."/>
            <person name="Abe T."/>
            <person name="Yamasaki C."/>
            <person name="Toyoda A."/>
            <person name="Kosuge T."/>
            <person name="Suzuki Y."/>
            <person name="Sato Y."/>
            <person name="Kawashima S."/>
            <person name="Katayama T."/>
            <person name="Wakaguri H."/>
            <person name="Inoue N."/>
            <person name="Homma K."/>
            <person name="Tada-Umezaki M."/>
            <person name="Yagi Y."/>
            <person name="Fujii Y."/>
            <person name="Habara T."/>
            <person name="Kanehisa M."/>
            <person name="Watanabe H."/>
            <person name="Ito K."/>
            <person name="Gojobori T."/>
            <person name="Sugawara H."/>
            <person name="Imanishi T."/>
            <person name="Weir W."/>
            <person name="Gardner M."/>
            <person name="Pain A."/>
            <person name="Shiels B."/>
            <person name="Hattori M."/>
            <person name="Nene V."/>
            <person name="Sugimoto C."/>
        </authorList>
    </citation>
    <scope>NUCLEOTIDE SEQUENCE [LARGE SCALE GENOMIC DNA]</scope>
    <source>
        <strain evidence="3 4">Shintoku</strain>
    </source>
</reference>
<feature type="domain" description="NIF system FeS cluster assembly NifU C-terminal" evidence="2">
    <location>
        <begin position="28"/>
        <end position="96"/>
    </location>
</feature>
<proteinExistence type="inferred from homology"/>
<evidence type="ECO:0000313" key="4">
    <source>
        <dbReference type="Proteomes" id="UP000003786"/>
    </source>
</evidence>
<gene>
    <name evidence="3" type="ORF">TOT_040000322</name>
</gene>
<keyword evidence="4" id="KW-1185">Reference proteome</keyword>
<dbReference type="PANTHER" id="PTHR11178">
    <property type="entry name" value="IRON-SULFUR CLUSTER SCAFFOLD PROTEIN NFU-RELATED"/>
    <property type="match status" value="1"/>
</dbReference>